<evidence type="ECO:0000256" key="1">
    <source>
        <dbReference type="ARBA" id="ARBA00023015"/>
    </source>
</evidence>
<dbReference type="PATRIC" id="fig|717774.3.peg.1091"/>
<evidence type="ECO:0000313" key="5">
    <source>
        <dbReference type="EMBL" id="ADZ90324.1"/>
    </source>
</evidence>
<gene>
    <name evidence="5" type="ordered locus">Marme_1049</name>
</gene>
<proteinExistence type="predicted"/>
<keyword evidence="3" id="KW-0804">Transcription</keyword>
<dbReference type="RefSeq" id="WP_013660229.1">
    <property type="nucleotide sequence ID" value="NC_015276.1"/>
</dbReference>
<dbReference type="PANTHER" id="PTHR47893:SF1">
    <property type="entry name" value="REGULATORY PROTEIN PCHR"/>
    <property type="match status" value="1"/>
</dbReference>
<keyword evidence="6" id="KW-1185">Reference proteome</keyword>
<dbReference type="InterPro" id="IPR009057">
    <property type="entry name" value="Homeodomain-like_sf"/>
</dbReference>
<dbReference type="PROSITE" id="PS00041">
    <property type="entry name" value="HTH_ARAC_FAMILY_1"/>
    <property type="match status" value="1"/>
</dbReference>
<evidence type="ECO:0000313" key="6">
    <source>
        <dbReference type="Proteomes" id="UP000001062"/>
    </source>
</evidence>
<evidence type="ECO:0000259" key="4">
    <source>
        <dbReference type="PROSITE" id="PS01124"/>
    </source>
</evidence>
<dbReference type="GO" id="GO:0043565">
    <property type="term" value="F:sequence-specific DNA binding"/>
    <property type="evidence" value="ECO:0007669"/>
    <property type="project" value="InterPro"/>
</dbReference>
<protein>
    <submittedName>
        <fullName evidence="5">Transcriptional regulator, AraC family</fullName>
    </submittedName>
</protein>
<dbReference type="PROSITE" id="PS01124">
    <property type="entry name" value="HTH_ARAC_FAMILY_2"/>
    <property type="match status" value="1"/>
</dbReference>
<dbReference type="AlphaFoldDB" id="F2JTA6"/>
<dbReference type="InterPro" id="IPR018062">
    <property type="entry name" value="HTH_AraC-typ_CS"/>
</dbReference>
<organism evidence="5 6">
    <name type="scientific">Marinomonas mediterranea (strain ATCC 700492 / JCM 21426 / NBRC 103028 / MMB-1)</name>
    <dbReference type="NCBI Taxonomy" id="717774"/>
    <lineage>
        <taxon>Bacteria</taxon>
        <taxon>Pseudomonadati</taxon>
        <taxon>Pseudomonadota</taxon>
        <taxon>Gammaproteobacteria</taxon>
        <taxon>Oceanospirillales</taxon>
        <taxon>Oceanospirillaceae</taxon>
        <taxon>Marinomonas</taxon>
    </lineage>
</organism>
<dbReference type="STRING" id="717774.Marme_1049"/>
<evidence type="ECO:0000256" key="2">
    <source>
        <dbReference type="ARBA" id="ARBA00023125"/>
    </source>
</evidence>
<reference evidence="5 6" key="1">
    <citation type="journal article" date="2012" name="Stand. Genomic Sci.">
        <title>Complete genome sequence of the melanogenic marine bacterium Marinomonas mediterranea type strain (MMB-1(T)).</title>
        <authorList>
            <person name="Lucas-Elio P."/>
            <person name="Goodwin L."/>
            <person name="Woyke T."/>
            <person name="Pitluck S."/>
            <person name="Nolan M."/>
            <person name="Kyrpides N.C."/>
            <person name="Detter J.C."/>
            <person name="Copeland A."/>
            <person name="Teshima H."/>
            <person name="Bruce D."/>
            <person name="Detter C."/>
            <person name="Tapia R."/>
            <person name="Han S."/>
            <person name="Land M.L."/>
            <person name="Ivanova N."/>
            <person name="Mikhailova N."/>
            <person name="Johnston A.W."/>
            <person name="Sanchez-Amat A."/>
        </authorList>
    </citation>
    <scope>NUCLEOTIDE SEQUENCE [LARGE SCALE GENOMIC DNA]</scope>
    <source>
        <strain evidence="6">ATCC 700492 / JCM 21426 / NBRC 103028 / MMB-1</strain>
    </source>
</reference>
<dbReference type="SUPFAM" id="SSF46689">
    <property type="entry name" value="Homeodomain-like"/>
    <property type="match status" value="1"/>
</dbReference>
<dbReference type="Proteomes" id="UP000001062">
    <property type="component" value="Chromosome"/>
</dbReference>
<dbReference type="SMART" id="SM00342">
    <property type="entry name" value="HTH_ARAC"/>
    <property type="match status" value="1"/>
</dbReference>
<keyword evidence="2" id="KW-0238">DNA-binding</keyword>
<keyword evidence="1" id="KW-0805">Transcription regulation</keyword>
<dbReference type="eggNOG" id="COG2207">
    <property type="taxonomic scope" value="Bacteria"/>
</dbReference>
<name>F2JTA6_MARM1</name>
<dbReference type="KEGG" id="mme:Marme_1049"/>
<dbReference type="InterPro" id="IPR053142">
    <property type="entry name" value="PchR_regulatory_protein"/>
</dbReference>
<dbReference type="HOGENOM" id="CLU_052345_1_1_6"/>
<dbReference type="GO" id="GO:0003700">
    <property type="term" value="F:DNA-binding transcription factor activity"/>
    <property type="evidence" value="ECO:0007669"/>
    <property type="project" value="InterPro"/>
</dbReference>
<dbReference type="OrthoDB" id="282744at2"/>
<sequence>MNHQLLSGRRLSHSLHVQDLEYNARHIEQYRLQFDKRVLGVMGQAKWHTPEQPHPVMHGHILTEKFASGMTVHLVNAQATKSFSFEAKASPCVKITLFFEGDACLRFGRKTVRLNAYDQNATVLTVRHAEPCTMSVQKNERRCGLYVAVTPDWFERMGMKTAQLEQLLKSHLTVQSWTIPEHLWLFGKRLLDKGFLIDNERNEPVGEAITKETSSSESLYNDGVTSIGRLGREGFGLAVMSAWLESLSVDQSGFKEKGKRSDQRFIQFLSDESTWSLTLNEIGDQLGMSEATLQRYAKSQLGSTLTQYLRRKRLNQACEALHRDGISIIEASMMSGYRHPNNFSAAFKRQFGVSPVDAPKHTLSELLASS</sequence>
<dbReference type="EMBL" id="CP002583">
    <property type="protein sequence ID" value="ADZ90324.1"/>
    <property type="molecule type" value="Genomic_DNA"/>
</dbReference>
<dbReference type="Pfam" id="PF12833">
    <property type="entry name" value="HTH_18"/>
    <property type="match status" value="1"/>
</dbReference>
<dbReference type="Gene3D" id="1.10.10.60">
    <property type="entry name" value="Homeodomain-like"/>
    <property type="match status" value="1"/>
</dbReference>
<dbReference type="PANTHER" id="PTHR47893">
    <property type="entry name" value="REGULATORY PROTEIN PCHR"/>
    <property type="match status" value="1"/>
</dbReference>
<dbReference type="InterPro" id="IPR018060">
    <property type="entry name" value="HTH_AraC"/>
</dbReference>
<evidence type="ECO:0000256" key="3">
    <source>
        <dbReference type="ARBA" id="ARBA00023163"/>
    </source>
</evidence>
<feature type="domain" description="HTH araC/xylS-type" evidence="4">
    <location>
        <begin position="263"/>
        <end position="361"/>
    </location>
</feature>
<accession>F2JTA6</accession>